<feature type="compositionally biased region" description="Low complexity" evidence="1">
    <location>
        <begin position="102"/>
        <end position="118"/>
    </location>
</feature>
<feature type="region of interest" description="Disordered" evidence="1">
    <location>
        <begin position="83"/>
        <end position="202"/>
    </location>
</feature>
<evidence type="ECO:0000313" key="3">
    <source>
        <dbReference type="Proteomes" id="UP000578531"/>
    </source>
</evidence>
<keyword evidence="3" id="KW-1185">Reference proteome</keyword>
<accession>A0A8H6FMF3</accession>
<feature type="compositionally biased region" description="Pro residues" evidence="1">
    <location>
        <begin position="174"/>
        <end position="186"/>
    </location>
</feature>
<dbReference type="AlphaFoldDB" id="A0A8H6FMF3"/>
<organism evidence="2 3">
    <name type="scientific">Letharia columbiana</name>
    <dbReference type="NCBI Taxonomy" id="112416"/>
    <lineage>
        <taxon>Eukaryota</taxon>
        <taxon>Fungi</taxon>
        <taxon>Dikarya</taxon>
        <taxon>Ascomycota</taxon>
        <taxon>Pezizomycotina</taxon>
        <taxon>Lecanoromycetes</taxon>
        <taxon>OSLEUM clade</taxon>
        <taxon>Lecanoromycetidae</taxon>
        <taxon>Lecanorales</taxon>
        <taxon>Lecanorineae</taxon>
        <taxon>Parmeliaceae</taxon>
        <taxon>Letharia</taxon>
    </lineage>
</organism>
<comment type="caution">
    <text evidence="2">The sequence shown here is derived from an EMBL/GenBank/DDBJ whole genome shotgun (WGS) entry which is preliminary data.</text>
</comment>
<feature type="compositionally biased region" description="Basic and acidic residues" evidence="1">
    <location>
        <begin position="1"/>
        <end position="10"/>
    </location>
</feature>
<proteinExistence type="predicted"/>
<evidence type="ECO:0000313" key="2">
    <source>
        <dbReference type="EMBL" id="KAF6231185.1"/>
    </source>
</evidence>
<feature type="region of interest" description="Disordered" evidence="1">
    <location>
        <begin position="1"/>
        <end position="34"/>
    </location>
</feature>
<name>A0A8H6FMF3_9LECA</name>
<dbReference type="RefSeq" id="XP_037160618.1">
    <property type="nucleotide sequence ID" value="XM_037312402.1"/>
</dbReference>
<dbReference type="GeneID" id="59292163"/>
<reference evidence="2 3" key="1">
    <citation type="journal article" date="2020" name="Genomics">
        <title>Complete, high-quality genomes from long-read metagenomic sequencing of two wolf lichen thalli reveals enigmatic genome architecture.</title>
        <authorList>
            <person name="McKenzie S.K."/>
            <person name="Walston R.F."/>
            <person name="Allen J.L."/>
        </authorList>
    </citation>
    <scope>NUCLEOTIDE SEQUENCE [LARGE SCALE GENOMIC DNA]</scope>
    <source>
        <strain evidence="2">WasteWater2</strain>
    </source>
</reference>
<sequence>MDSKDKKPDSSETPPGTMTKRELEELLGAKPPDTKEKLEKFDFEVLSKDVITSLRDCLRANGAYIKKGRGLSMAKELADVIKEEIPWPPDDEDRPPPKPSHYYPQQQPIQPQQPYQPYRPENTVPLPPQQPYQQPYRPENTVPLPPQPPYQPIVEDTTPVHPRPTPIVEDTTPVHPPHPSKPPPPSTSASTTANAVNSATTA</sequence>
<protein>
    <submittedName>
        <fullName evidence="2">Uncharacterized protein</fullName>
    </submittedName>
</protein>
<dbReference type="Proteomes" id="UP000578531">
    <property type="component" value="Unassembled WGS sequence"/>
</dbReference>
<evidence type="ECO:0000256" key="1">
    <source>
        <dbReference type="SAM" id="MobiDB-lite"/>
    </source>
</evidence>
<dbReference type="EMBL" id="JACCJC010000059">
    <property type="protein sequence ID" value="KAF6231185.1"/>
    <property type="molecule type" value="Genomic_DNA"/>
</dbReference>
<feature type="compositionally biased region" description="Low complexity" evidence="1">
    <location>
        <begin position="187"/>
        <end position="202"/>
    </location>
</feature>
<gene>
    <name evidence="2" type="ORF">HO173_010517</name>
</gene>